<name>A0A9X4G4D3_ACTEU</name>
<dbReference type="Pfam" id="PF00480">
    <property type="entry name" value="ROK"/>
    <property type="match status" value="1"/>
</dbReference>
<dbReference type="SUPFAM" id="SSF46785">
    <property type="entry name" value="Winged helix' DNA-binding domain"/>
    <property type="match status" value="1"/>
</dbReference>
<dbReference type="InterPro" id="IPR036390">
    <property type="entry name" value="WH_DNA-bd_sf"/>
</dbReference>
<comment type="caution">
    <text evidence="2">The sequence shown here is derived from an EMBL/GenBank/DDBJ whole genome shotgun (WGS) entry which is preliminary data.</text>
</comment>
<dbReference type="InterPro" id="IPR036388">
    <property type="entry name" value="WH-like_DNA-bd_sf"/>
</dbReference>
<dbReference type="RefSeq" id="WP_275218012.1">
    <property type="nucleotide sequence ID" value="NZ_JAPHVQ010000006.1"/>
</dbReference>
<dbReference type="InterPro" id="IPR000600">
    <property type="entry name" value="ROK"/>
</dbReference>
<dbReference type="GO" id="GO:0003677">
    <property type="term" value="F:DNA binding"/>
    <property type="evidence" value="ECO:0007669"/>
    <property type="project" value="TreeGrafter"/>
</dbReference>
<dbReference type="PANTHER" id="PTHR18964:SF149">
    <property type="entry name" value="BIFUNCTIONAL UDP-N-ACETYLGLUCOSAMINE 2-EPIMERASE_N-ACETYLMANNOSAMINE KINASE"/>
    <property type="match status" value="1"/>
</dbReference>
<dbReference type="GO" id="GO:0006351">
    <property type="term" value="P:DNA-templated transcription"/>
    <property type="evidence" value="ECO:0007669"/>
    <property type="project" value="TreeGrafter"/>
</dbReference>
<evidence type="ECO:0000313" key="2">
    <source>
        <dbReference type="EMBL" id="MDE8034981.1"/>
    </source>
</evidence>
<dbReference type="InterPro" id="IPR043129">
    <property type="entry name" value="ATPase_NBD"/>
</dbReference>
<accession>A0A9X4G4D3</accession>
<reference evidence="2" key="2">
    <citation type="journal article" date="2023" name="Pathogens">
        <title>Pathological Features and Genomic Characterization of an Actinobacillus equuli subsp. equuli Bearing Unique Virulence-Associated Genes from an Adult Horse with Pleuropneumonia.</title>
        <authorList>
            <person name="Kamali M."/>
            <person name="Carossino M."/>
            <person name="Del Piero F."/>
            <person name="Peak L."/>
            <person name="Mitchell M.S."/>
            <person name="Willette J."/>
            <person name="Baker R."/>
            <person name="Li F."/>
            <person name="Kenez A."/>
            <person name="Balasuriya U.B.R."/>
            <person name="Go Y.Y."/>
        </authorList>
    </citation>
    <scope>NUCLEOTIDE SEQUENCE</scope>
    <source>
        <strain evidence="2">4524</strain>
    </source>
</reference>
<sequence length="397" mass="45244">MISDNKTQHLGTIYRLVEQFELISRTDLAKLSGLAPASITNLTKSLIDNKFILERTVQNNTSRGRPAVGLAVSNFFWQLLCFTLSPDNVEISLCELNGKPIQTKHYPLSIEDYPRIDSYLQTCLDDLFWHSPMEANRILAASISVVGQINAEHSKITRLGDTPLECSFVEALKTQFDCPILLNEHFQLWLLTESTLGSLINNDNVIFLQLDEAVNLSVLLRGNLLHQQSKMNVDKMLMPKFSPLSDIAAPSDCDEIQRYQLNHQVTFPAIIRLVDRYLPNAFTQHNEKIQYLCEQIEQQNEAALMILEHISDNLAYVLMNLINIFSTEKIMLNSPLLRIKHILFEQIQQKLQNELLIGNHQVDLVTSQFEWNSPLIACSAIKQGIYEGNLIKDIIQL</sequence>
<dbReference type="Gene3D" id="3.30.420.40">
    <property type="match status" value="2"/>
</dbReference>
<dbReference type="EMBL" id="JAPHVQ010000006">
    <property type="protein sequence ID" value="MDE8034981.1"/>
    <property type="molecule type" value="Genomic_DNA"/>
</dbReference>
<dbReference type="Gene3D" id="1.10.10.10">
    <property type="entry name" value="Winged helix-like DNA-binding domain superfamily/Winged helix DNA-binding domain"/>
    <property type="match status" value="1"/>
</dbReference>
<protein>
    <submittedName>
        <fullName evidence="2">ROK family protein</fullName>
    </submittedName>
</protein>
<evidence type="ECO:0000313" key="3">
    <source>
        <dbReference type="Proteomes" id="UP001142444"/>
    </source>
</evidence>
<dbReference type="Proteomes" id="UP001142444">
    <property type="component" value="Unassembled WGS sequence"/>
</dbReference>
<dbReference type="SUPFAM" id="SSF53067">
    <property type="entry name" value="Actin-like ATPase domain"/>
    <property type="match status" value="1"/>
</dbReference>
<comment type="similarity">
    <text evidence="1">Belongs to the ROK (NagC/XylR) family.</text>
</comment>
<gene>
    <name evidence="2" type="ORF">OQ257_07355</name>
</gene>
<evidence type="ECO:0000256" key="1">
    <source>
        <dbReference type="ARBA" id="ARBA00006479"/>
    </source>
</evidence>
<dbReference type="PANTHER" id="PTHR18964">
    <property type="entry name" value="ROK (REPRESSOR, ORF, KINASE) FAMILY"/>
    <property type="match status" value="1"/>
</dbReference>
<organism evidence="2 3">
    <name type="scientific">Actinobacillus equuli subsp. equuli</name>
    <dbReference type="NCBI Taxonomy" id="202947"/>
    <lineage>
        <taxon>Bacteria</taxon>
        <taxon>Pseudomonadati</taxon>
        <taxon>Pseudomonadota</taxon>
        <taxon>Gammaproteobacteria</taxon>
        <taxon>Pasteurellales</taxon>
        <taxon>Pasteurellaceae</taxon>
        <taxon>Actinobacillus</taxon>
    </lineage>
</organism>
<keyword evidence="3" id="KW-1185">Reference proteome</keyword>
<proteinExistence type="inferred from homology"/>
<reference evidence="2" key="1">
    <citation type="submission" date="2022-11" db="EMBL/GenBank/DDBJ databases">
        <authorList>
            <person name="Kamali M."/>
            <person name="Peak L."/>
            <person name="Go Y.Y."/>
            <person name="Balasuriya U.B.R."/>
            <person name="Carossino M."/>
        </authorList>
    </citation>
    <scope>NUCLEOTIDE SEQUENCE</scope>
    <source>
        <strain evidence="2">4524</strain>
    </source>
</reference>
<dbReference type="AlphaFoldDB" id="A0A9X4G4D3"/>